<accession>F7B426</accession>
<evidence type="ECO:0000313" key="7">
    <source>
        <dbReference type="Ensembl" id="ENSCINP00000017026.3"/>
    </source>
</evidence>
<reference evidence="7" key="3">
    <citation type="submission" date="2025-09" db="UniProtKB">
        <authorList>
            <consortium name="Ensembl"/>
        </authorList>
    </citation>
    <scope>IDENTIFICATION</scope>
</reference>
<dbReference type="InterPro" id="IPR001881">
    <property type="entry name" value="EGF-like_Ca-bd_dom"/>
</dbReference>
<feature type="domain" description="EGF-like" evidence="6">
    <location>
        <begin position="278"/>
        <end position="318"/>
    </location>
</feature>
<dbReference type="PROSITE" id="PS00022">
    <property type="entry name" value="EGF_1"/>
    <property type="match status" value="1"/>
</dbReference>
<evidence type="ECO:0000313" key="8">
    <source>
        <dbReference type="Proteomes" id="UP000008144"/>
    </source>
</evidence>
<dbReference type="PROSITE" id="PS00010">
    <property type="entry name" value="ASX_HYDROXYL"/>
    <property type="match status" value="1"/>
</dbReference>
<dbReference type="RefSeq" id="XP_026695740.1">
    <property type="nucleotide sequence ID" value="XM_026839939.1"/>
</dbReference>
<dbReference type="InterPro" id="IPR000152">
    <property type="entry name" value="EGF-type_Asp/Asn_hydroxyl_site"/>
</dbReference>
<dbReference type="InterPro" id="IPR051830">
    <property type="entry name" value="NOTCH_homolog"/>
</dbReference>
<feature type="compositionally biased region" description="Low complexity" evidence="4">
    <location>
        <begin position="114"/>
        <end position="156"/>
    </location>
</feature>
<dbReference type="Gene3D" id="2.10.25.10">
    <property type="entry name" value="Laminin"/>
    <property type="match status" value="1"/>
</dbReference>
<feature type="region of interest" description="Disordered" evidence="4">
    <location>
        <begin position="108"/>
        <end position="156"/>
    </location>
</feature>
<feature type="transmembrane region" description="Helical" evidence="5">
    <location>
        <begin position="368"/>
        <end position="391"/>
    </location>
</feature>
<dbReference type="GO" id="GO:0005112">
    <property type="term" value="F:Notch binding"/>
    <property type="evidence" value="ECO:0000318"/>
    <property type="project" value="GO_Central"/>
</dbReference>
<dbReference type="GeneID" id="100185581"/>
<dbReference type="InterPro" id="IPR049883">
    <property type="entry name" value="NOTCH1_EGF-like"/>
</dbReference>
<dbReference type="HOGENOM" id="CLU_591774_0_0_1"/>
<comment type="caution">
    <text evidence="3">Lacks conserved residue(s) required for the propagation of feature annotation.</text>
</comment>
<dbReference type="GO" id="GO:0005509">
    <property type="term" value="F:calcium ion binding"/>
    <property type="evidence" value="ECO:0007669"/>
    <property type="project" value="InterPro"/>
</dbReference>
<dbReference type="OrthoDB" id="291007at2759"/>
<dbReference type="AlphaFoldDB" id="F7B426"/>
<organism evidence="7 8">
    <name type="scientific">Ciona intestinalis</name>
    <name type="common">Transparent sea squirt</name>
    <name type="synonym">Ascidia intestinalis</name>
    <dbReference type="NCBI Taxonomy" id="7719"/>
    <lineage>
        <taxon>Eukaryota</taxon>
        <taxon>Metazoa</taxon>
        <taxon>Chordata</taxon>
        <taxon>Tunicata</taxon>
        <taxon>Ascidiacea</taxon>
        <taxon>Phlebobranchia</taxon>
        <taxon>Cionidae</taxon>
        <taxon>Ciona</taxon>
    </lineage>
</organism>
<dbReference type="PROSITE" id="PS50026">
    <property type="entry name" value="EGF_3"/>
    <property type="match status" value="2"/>
</dbReference>
<evidence type="ECO:0000256" key="4">
    <source>
        <dbReference type="SAM" id="MobiDB-lite"/>
    </source>
</evidence>
<keyword evidence="1 3" id="KW-0245">EGF-like domain</keyword>
<protein>
    <submittedName>
        <fullName evidence="7">Uncharacterized LOC100185581</fullName>
    </submittedName>
</protein>
<reference evidence="7" key="2">
    <citation type="submission" date="2025-08" db="UniProtKB">
        <authorList>
            <consortium name="Ensembl"/>
        </authorList>
    </citation>
    <scope>IDENTIFICATION</scope>
</reference>
<keyword evidence="8" id="KW-1185">Reference proteome</keyword>
<evidence type="ECO:0000259" key="6">
    <source>
        <dbReference type="PROSITE" id="PS50026"/>
    </source>
</evidence>
<dbReference type="PANTHER" id="PTHR24033:SF151">
    <property type="entry name" value="NOTCH 2"/>
    <property type="match status" value="1"/>
</dbReference>
<keyword evidence="5" id="KW-1133">Transmembrane helix</keyword>
<evidence type="ECO:0000256" key="1">
    <source>
        <dbReference type="ARBA" id="ARBA00022536"/>
    </source>
</evidence>
<keyword evidence="5" id="KW-0472">Membrane</keyword>
<feature type="region of interest" description="Disordered" evidence="4">
    <location>
        <begin position="413"/>
        <end position="462"/>
    </location>
</feature>
<feature type="compositionally biased region" description="Polar residues" evidence="4">
    <location>
        <begin position="437"/>
        <end position="462"/>
    </location>
</feature>
<dbReference type="PANTHER" id="PTHR24033">
    <property type="entry name" value="EGF-LIKE DOMAIN-CONTAINING PROTEIN"/>
    <property type="match status" value="1"/>
</dbReference>
<dbReference type="SMART" id="SM00179">
    <property type="entry name" value="EGF_CA"/>
    <property type="match status" value="1"/>
</dbReference>
<evidence type="ECO:0000256" key="2">
    <source>
        <dbReference type="ARBA" id="ARBA00023157"/>
    </source>
</evidence>
<evidence type="ECO:0000256" key="3">
    <source>
        <dbReference type="PROSITE-ProRule" id="PRU00076"/>
    </source>
</evidence>
<dbReference type="InterPro" id="IPR018097">
    <property type="entry name" value="EGF_Ca-bd_CS"/>
</dbReference>
<dbReference type="PROSITE" id="PS01187">
    <property type="entry name" value="EGF_CA"/>
    <property type="match status" value="1"/>
</dbReference>
<dbReference type="KEGG" id="cin:100185581"/>
<dbReference type="SMART" id="SM00181">
    <property type="entry name" value="EGF"/>
    <property type="match status" value="2"/>
</dbReference>
<dbReference type="Ensembl" id="ENSCINT00000017026.3">
    <property type="protein sequence ID" value="ENSCINP00000017026.3"/>
    <property type="gene ID" value="ENSCING00000008346.3"/>
</dbReference>
<dbReference type="CDD" id="cd00054">
    <property type="entry name" value="EGF_CA"/>
    <property type="match status" value="1"/>
</dbReference>
<dbReference type="InterPro" id="IPR000742">
    <property type="entry name" value="EGF"/>
</dbReference>
<feature type="domain" description="EGF-like" evidence="6">
    <location>
        <begin position="323"/>
        <end position="359"/>
    </location>
</feature>
<proteinExistence type="predicted"/>
<dbReference type="Proteomes" id="UP000008144">
    <property type="component" value="Unassembled WGS sequence"/>
</dbReference>
<keyword evidence="2 3" id="KW-1015">Disulfide bond</keyword>
<sequence>MPNSCSNENDMKLLFLGVVVVTLSINVSKAYQVHVVHNVEIVLPECSTEGGDWVWNRCVCKSGFTGSACEIYMHELFNNEENIKSLQRTQKSNLRDYTLNEYLTPKGRMKRQALSNENTEGSGSGSETILTTEQSTIAEQTPTTEQNTTEDGQTTTAEQITTTVGGITCSNDEQFFNGECVAISAFDFRARVDKIFNENFSDLTSADSVTFIQEFTDKVMVAMADKGLLSIMVNQLRNGSVIVDGTVNFNKSLELKTLDVGELFQRNVPDLLSVSVADFDECRKSESNTCDLQTTTCVNTDSSFECACKAGYLSKNTSKTSCNDVCTDFTCQNGGFCASGNNNEAICRCSGSFYGLKCEKNDYSWRQAAIGVAIALAAVLFLILVVLLYVFCRTRTGKSEFTDIPLVTGFRPKSEDTPKSYTNPSDVQEGEVERYQSDNGALTSSTTTFRPEVANTATDDAM</sequence>
<dbReference type="Pfam" id="PF07645">
    <property type="entry name" value="EGF_CA"/>
    <property type="match status" value="1"/>
</dbReference>
<gene>
    <name evidence="7" type="primary">LOC100185581</name>
</gene>
<feature type="disulfide bond" evidence="3">
    <location>
        <begin position="349"/>
        <end position="358"/>
    </location>
</feature>
<dbReference type="InParanoid" id="F7B426"/>
<accession>A0A1W2WFB0</accession>
<dbReference type="FunFam" id="2.10.25.10:FF:000672">
    <property type="entry name" value="Uncharacterized protein, isoform C"/>
    <property type="match status" value="1"/>
</dbReference>
<name>F7B426_CIOIN</name>
<keyword evidence="5" id="KW-0812">Transmembrane</keyword>
<reference evidence="8" key="1">
    <citation type="journal article" date="2002" name="Science">
        <title>The draft genome of Ciona intestinalis: insights into chordate and vertebrate origins.</title>
        <authorList>
            <person name="Dehal P."/>
            <person name="Satou Y."/>
            <person name="Campbell R.K."/>
            <person name="Chapman J."/>
            <person name="Degnan B."/>
            <person name="De Tomaso A."/>
            <person name="Davidson B."/>
            <person name="Di Gregorio A."/>
            <person name="Gelpke M."/>
            <person name="Goodstein D.M."/>
            <person name="Harafuji N."/>
            <person name="Hastings K.E."/>
            <person name="Ho I."/>
            <person name="Hotta K."/>
            <person name="Huang W."/>
            <person name="Kawashima T."/>
            <person name="Lemaire P."/>
            <person name="Martinez D."/>
            <person name="Meinertzhagen I.A."/>
            <person name="Necula S."/>
            <person name="Nonaka M."/>
            <person name="Putnam N."/>
            <person name="Rash S."/>
            <person name="Saiga H."/>
            <person name="Satake M."/>
            <person name="Terry A."/>
            <person name="Yamada L."/>
            <person name="Wang H.G."/>
            <person name="Awazu S."/>
            <person name="Azumi K."/>
            <person name="Boore J."/>
            <person name="Branno M."/>
            <person name="Chin-Bow S."/>
            <person name="DeSantis R."/>
            <person name="Doyle S."/>
            <person name="Francino P."/>
            <person name="Keys D.N."/>
            <person name="Haga S."/>
            <person name="Hayashi H."/>
            <person name="Hino K."/>
            <person name="Imai K.S."/>
            <person name="Inaba K."/>
            <person name="Kano S."/>
            <person name="Kobayashi K."/>
            <person name="Kobayashi M."/>
            <person name="Lee B.I."/>
            <person name="Makabe K.W."/>
            <person name="Manohar C."/>
            <person name="Matassi G."/>
            <person name="Medina M."/>
            <person name="Mochizuki Y."/>
            <person name="Mount S."/>
            <person name="Morishita T."/>
            <person name="Miura S."/>
            <person name="Nakayama A."/>
            <person name="Nishizaka S."/>
            <person name="Nomoto H."/>
            <person name="Ohta F."/>
            <person name="Oishi K."/>
            <person name="Rigoutsos I."/>
            <person name="Sano M."/>
            <person name="Sasaki A."/>
            <person name="Sasakura Y."/>
            <person name="Shoguchi E."/>
            <person name="Shin-i T."/>
            <person name="Spagnuolo A."/>
            <person name="Stainier D."/>
            <person name="Suzuki M.M."/>
            <person name="Tassy O."/>
            <person name="Takatori N."/>
            <person name="Tokuoka M."/>
            <person name="Yagi K."/>
            <person name="Yoshizaki F."/>
            <person name="Wada S."/>
            <person name="Zhang C."/>
            <person name="Hyatt P.D."/>
            <person name="Larimer F."/>
            <person name="Detter C."/>
            <person name="Doggett N."/>
            <person name="Glavina T."/>
            <person name="Hawkins T."/>
            <person name="Richardson P."/>
            <person name="Lucas S."/>
            <person name="Kohara Y."/>
            <person name="Levine M."/>
            <person name="Satoh N."/>
            <person name="Rokhsar D.S."/>
        </authorList>
    </citation>
    <scope>NUCLEOTIDE SEQUENCE [LARGE SCALE GENOMIC DNA]</scope>
</reference>
<evidence type="ECO:0000256" key="5">
    <source>
        <dbReference type="SAM" id="Phobius"/>
    </source>
</evidence>